<dbReference type="InterPro" id="IPR004869">
    <property type="entry name" value="MMPL_dom"/>
</dbReference>
<evidence type="ECO:0000256" key="3">
    <source>
        <dbReference type="ARBA" id="ARBA00022692"/>
    </source>
</evidence>
<feature type="transmembrane region" description="Helical" evidence="7">
    <location>
        <begin position="510"/>
        <end position="527"/>
    </location>
</feature>
<feature type="transmembrane region" description="Helical" evidence="7">
    <location>
        <begin position="368"/>
        <end position="386"/>
    </location>
</feature>
<dbReference type="RefSeq" id="WP_184574321.1">
    <property type="nucleotide sequence ID" value="NZ_JACHJT010000001.1"/>
</dbReference>
<organism evidence="9 10">
    <name type="scientific">Lipingzhangella halophila</name>
    <dbReference type="NCBI Taxonomy" id="1783352"/>
    <lineage>
        <taxon>Bacteria</taxon>
        <taxon>Bacillati</taxon>
        <taxon>Actinomycetota</taxon>
        <taxon>Actinomycetes</taxon>
        <taxon>Streptosporangiales</taxon>
        <taxon>Nocardiopsidaceae</taxon>
        <taxon>Lipingzhangella</taxon>
    </lineage>
</organism>
<evidence type="ECO:0000256" key="2">
    <source>
        <dbReference type="ARBA" id="ARBA00022475"/>
    </source>
</evidence>
<dbReference type="PANTHER" id="PTHR33406:SF13">
    <property type="entry name" value="MEMBRANE PROTEIN YDFJ"/>
    <property type="match status" value="1"/>
</dbReference>
<comment type="subcellular location">
    <subcellularLocation>
        <location evidence="1">Cell membrane</location>
        <topology evidence="1">Multi-pass membrane protein</topology>
    </subcellularLocation>
</comment>
<keyword evidence="2" id="KW-1003">Cell membrane</keyword>
<dbReference type="EMBL" id="JACHJT010000001">
    <property type="protein sequence ID" value="MBB4929661.1"/>
    <property type="molecule type" value="Genomic_DNA"/>
</dbReference>
<proteinExistence type="predicted"/>
<feature type="transmembrane region" description="Helical" evidence="7">
    <location>
        <begin position="315"/>
        <end position="336"/>
    </location>
</feature>
<feature type="transmembrane region" description="Helical" evidence="7">
    <location>
        <begin position="288"/>
        <end position="309"/>
    </location>
</feature>
<evidence type="ECO:0000313" key="9">
    <source>
        <dbReference type="EMBL" id="MBB4929661.1"/>
    </source>
</evidence>
<feature type="transmembrane region" description="Helical" evidence="7">
    <location>
        <begin position="240"/>
        <end position="259"/>
    </location>
</feature>
<comment type="caution">
    <text evidence="9">The sequence shown here is derived from an EMBL/GenBank/DDBJ whole genome shotgun (WGS) entry which is preliminary data.</text>
</comment>
<dbReference type="Proteomes" id="UP000523007">
    <property type="component" value="Unassembled WGS sequence"/>
</dbReference>
<dbReference type="InterPro" id="IPR050545">
    <property type="entry name" value="Mycobact_MmpL"/>
</dbReference>
<keyword evidence="5 7" id="KW-0472">Membrane</keyword>
<keyword evidence="10" id="KW-1185">Reference proteome</keyword>
<keyword evidence="4 7" id="KW-1133">Transmembrane helix</keyword>
<dbReference type="InterPro" id="IPR000731">
    <property type="entry name" value="SSD"/>
</dbReference>
<feature type="transmembrane region" description="Helical" evidence="7">
    <location>
        <begin position="539"/>
        <end position="562"/>
    </location>
</feature>
<feature type="domain" description="SSD" evidence="8">
    <location>
        <begin position="205"/>
        <end position="338"/>
    </location>
</feature>
<keyword evidence="3 7" id="KW-0812">Transmembrane</keyword>
<evidence type="ECO:0000256" key="6">
    <source>
        <dbReference type="SAM" id="MobiDB-lite"/>
    </source>
</evidence>
<evidence type="ECO:0000313" key="10">
    <source>
        <dbReference type="Proteomes" id="UP000523007"/>
    </source>
</evidence>
<evidence type="ECO:0000256" key="4">
    <source>
        <dbReference type="ARBA" id="ARBA00022989"/>
    </source>
</evidence>
<feature type="transmembrane region" description="Helical" evidence="7">
    <location>
        <begin position="624"/>
        <end position="644"/>
    </location>
</feature>
<protein>
    <submittedName>
        <fullName evidence="9">RND superfamily putative drug exporter</fullName>
    </submittedName>
</protein>
<feature type="transmembrane region" description="Helical" evidence="7">
    <location>
        <begin position="211"/>
        <end position="234"/>
    </location>
</feature>
<dbReference type="PANTHER" id="PTHR33406">
    <property type="entry name" value="MEMBRANE PROTEIN MJ1562-RELATED"/>
    <property type="match status" value="1"/>
</dbReference>
<sequence>METLSRLVLGHRVLVVVFSLAAVLVGLASAALVAPKLTSDFPHSGVDAWEANQAIVESHSAGGEERPSVAVIVLPSGSNAADPDTARTVGKAFAALADTEDARTHSYADTEDPALLGDDGRTTAGLVYFGAAEDGSPPGGGLGEVPDRSPAIEETLLAELPAGSAVHATGLDALAPGEDAGGLNVPVKIAVTSLAAIVVLALVFRSGLAFLPFLIALVAIPLSFTGLLLFTLVGDVHTQAMTLLPLLGLGLAIDYALVLTTRWREELARGYAGDEAVHRSMATAGRSVLFSAGTVAIGLAVMLFLPVMFLRSLGAAGLLIAGASALVTLTLLPVLLARLGRSGGTTAAVPRADRGWAAWGKAVVRWRYPAALVTGGALAALCVLALDIDMGVPDSRDLAGSGPAHAGVVALDEAGIGRGVLTPVQVLVPAGTDADRVAADVAADPGVATALTGPPAADGSRMLEAVPTAETGTTEGVATIDRLVNLVPDEVMVGGYAAQNAELVAQTYGAFPWVLLMTALVTFVLLARAFRSLVLAIKAILCNLLSLGAVLGAMVVVWQWGIGTEALLGLEATGTVGQFVPITIFAFLYGLSMDYEVFILARMRESRDRGASTERAVIDGVARTGRLVTSAALILFFSFAAMASGGELDVAVFATGMGLGILIDATLVRGVLVPATVAMMGRWNWWLPGWAARLLRVEPAPLPKLQPPDRPRRGGDRAPATISAGSTTDVM</sequence>
<reference evidence="9 10" key="1">
    <citation type="submission" date="2020-08" db="EMBL/GenBank/DDBJ databases">
        <title>Sequencing the genomes of 1000 actinobacteria strains.</title>
        <authorList>
            <person name="Klenk H.-P."/>
        </authorList>
    </citation>
    <scope>NUCLEOTIDE SEQUENCE [LARGE SCALE GENOMIC DNA]</scope>
    <source>
        <strain evidence="9 10">DSM 102030</strain>
    </source>
</reference>
<feature type="transmembrane region" description="Helical" evidence="7">
    <location>
        <begin position="185"/>
        <end position="204"/>
    </location>
</feature>
<dbReference type="GO" id="GO:0005886">
    <property type="term" value="C:plasma membrane"/>
    <property type="evidence" value="ECO:0007669"/>
    <property type="project" value="UniProtKB-SubCell"/>
</dbReference>
<feature type="region of interest" description="Disordered" evidence="6">
    <location>
        <begin position="702"/>
        <end position="731"/>
    </location>
</feature>
<evidence type="ECO:0000256" key="5">
    <source>
        <dbReference type="ARBA" id="ARBA00023136"/>
    </source>
</evidence>
<feature type="compositionally biased region" description="Basic and acidic residues" evidence="6">
    <location>
        <begin position="707"/>
        <end position="716"/>
    </location>
</feature>
<dbReference type="Gene3D" id="1.20.1640.10">
    <property type="entry name" value="Multidrug efflux transporter AcrB transmembrane domain"/>
    <property type="match status" value="2"/>
</dbReference>
<dbReference type="AlphaFoldDB" id="A0A7W7RCV5"/>
<evidence type="ECO:0000256" key="7">
    <source>
        <dbReference type="SAM" id="Phobius"/>
    </source>
</evidence>
<evidence type="ECO:0000259" key="8">
    <source>
        <dbReference type="PROSITE" id="PS50156"/>
    </source>
</evidence>
<dbReference type="Pfam" id="PF03176">
    <property type="entry name" value="MMPL"/>
    <property type="match status" value="2"/>
</dbReference>
<feature type="transmembrane region" description="Helical" evidence="7">
    <location>
        <begin position="582"/>
        <end position="603"/>
    </location>
</feature>
<feature type="transmembrane region" description="Helical" evidence="7">
    <location>
        <begin position="650"/>
        <end position="672"/>
    </location>
</feature>
<dbReference type="SUPFAM" id="SSF82866">
    <property type="entry name" value="Multidrug efflux transporter AcrB transmembrane domain"/>
    <property type="match status" value="2"/>
</dbReference>
<dbReference type="PROSITE" id="PS50156">
    <property type="entry name" value="SSD"/>
    <property type="match status" value="1"/>
</dbReference>
<gene>
    <name evidence="9" type="ORF">F4561_000481</name>
</gene>
<evidence type="ECO:0000256" key="1">
    <source>
        <dbReference type="ARBA" id="ARBA00004651"/>
    </source>
</evidence>
<accession>A0A7W7RCV5</accession>
<name>A0A7W7RCV5_9ACTN</name>